<gene>
    <name evidence="1" type="ORF">KOF26_11415</name>
</gene>
<organism evidence="1 2">
    <name type="scientific">Sphingomonas quercus</name>
    <dbReference type="NCBI Taxonomy" id="2842451"/>
    <lineage>
        <taxon>Bacteria</taxon>
        <taxon>Pseudomonadati</taxon>
        <taxon>Pseudomonadota</taxon>
        <taxon>Alphaproteobacteria</taxon>
        <taxon>Sphingomonadales</taxon>
        <taxon>Sphingomonadaceae</taxon>
        <taxon>Sphingomonas</taxon>
    </lineage>
</organism>
<protein>
    <submittedName>
        <fullName evidence="1">Uncharacterized protein</fullName>
    </submittedName>
</protein>
<keyword evidence="2" id="KW-1185">Reference proteome</keyword>
<evidence type="ECO:0000313" key="2">
    <source>
        <dbReference type="Proteomes" id="UP000776276"/>
    </source>
</evidence>
<accession>A0ABS6BJJ4</accession>
<reference evidence="1 2" key="1">
    <citation type="submission" date="2021-06" db="EMBL/GenBank/DDBJ databases">
        <title>Sphingomonas sp. XMGL2, whole genome shotgun sequencing project.</title>
        <authorList>
            <person name="Zhao G."/>
            <person name="Shen L."/>
        </authorList>
    </citation>
    <scope>NUCLEOTIDE SEQUENCE [LARGE SCALE GENOMIC DNA]</scope>
    <source>
        <strain evidence="1 2">XMGL2</strain>
    </source>
</reference>
<dbReference type="RefSeq" id="WP_216324757.1">
    <property type="nucleotide sequence ID" value="NZ_JAHKRT010000005.1"/>
</dbReference>
<name>A0ABS6BJJ4_9SPHN</name>
<dbReference type="EMBL" id="JAHKRT010000005">
    <property type="protein sequence ID" value="MBU3078478.1"/>
    <property type="molecule type" value="Genomic_DNA"/>
</dbReference>
<proteinExistence type="predicted"/>
<dbReference type="Proteomes" id="UP000776276">
    <property type="component" value="Unassembled WGS sequence"/>
</dbReference>
<comment type="caution">
    <text evidence="1">The sequence shown here is derived from an EMBL/GenBank/DDBJ whole genome shotgun (WGS) entry which is preliminary data.</text>
</comment>
<evidence type="ECO:0000313" key="1">
    <source>
        <dbReference type="EMBL" id="MBU3078478.1"/>
    </source>
</evidence>
<sequence>MGAAEIVLKLLDLLVAGSIAWERMAAIRDRVAAMKAEGRDPTPEEWTALLDEIGTDSARLDRAARSL</sequence>